<dbReference type="Proteomes" id="UP000634136">
    <property type="component" value="Unassembled WGS sequence"/>
</dbReference>
<keyword evidence="2" id="KW-1185">Reference proteome</keyword>
<dbReference type="EMBL" id="JAAIUW010000001">
    <property type="protein sequence ID" value="KAF7845274.1"/>
    <property type="molecule type" value="Genomic_DNA"/>
</dbReference>
<evidence type="ECO:0000313" key="1">
    <source>
        <dbReference type="EMBL" id="KAF7845274.1"/>
    </source>
</evidence>
<proteinExistence type="predicted"/>
<name>A0A834XHB7_9FABA</name>
<sequence>MDTKEQPDWSLMLNKLVLSEVKMTTQCIERERIGEAKECRRLFA</sequence>
<accession>A0A834XHB7</accession>
<protein>
    <submittedName>
        <fullName evidence="1">Uncharacterized protein</fullName>
    </submittedName>
</protein>
<organism evidence="1 2">
    <name type="scientific">Senna tora</name>
    <dbReference type="NCBI Taxonomy" id="362788"/>
    <lineage>
        <taxon>Eukaryota</taxon>
        <taxon>Viridiplantae</taxon>
        <taxon>Streptophyta</taxon>
        <taxon>Embryophyta</taxon>
        <taxon>Tracheophyta</taxon>
        <taxon>Spermatophyta</taxon>
        <taxon>Magnoliopsida</taxon>
        <taxon>eudicotyledons</taxon>
        <taxon>Gunneridae</taxon>
        <taxon>Pentapetalae</taxon>
        <taxon>rosids</taxon>
        <taxon>fabids</taxon>
        <taxon>Fabales</taxon>
        <taxon>Fabaceae</taxon>
        <taxon>Caesalpinioideae</taxon>
        <taxon>Cassia clade</taxon>
        <taxon>Senna</taxon>
    </lineage>
</organism>
<comment type="caution">
    <text evidence="1">The sequence shown here is derived from an EMBL/GenBank/DDBJ whole genome shotgun (WGS) entry which is preliminary data.</text>
</comment>
<reference evidence="1" key="1">
    <citation type="submission" date="2020-09" db="EMBL/GenBank/DDBJ databases">
        <title>Genome-Enabled Discovery of Anthraquinone Biosynthesis in Senna tora.</title>
        <authorList>
            <person name="Kang S.-H."/>
            <person name="Pandey R.P."/>
            <person name="Lee C.-M."/>
            <person name="Sim J.-S."/>
            <person name="Jeong J.-T."/>
            <person name="Choi B.-S."/>
            <person name="Jung M."/>
            <person name="Ginzburg D."/>
            <person name="Zhao K."/>
            <person name="Won S.Y."/>
            <person name="Oh T.-J."/>
            <person name="Yu Y."/>
            <person name="Kim N.-H."/>
            <person name="Lee O.R."/>
            <person name="Lee T.-H."/>
            <person name="Bashyal P."/>
            <person name="Kim T.-S."/>
            <person name="Lee W.-H."/>
            <person name="Kawkins C."/>
            <person name="Kim C.-K."/>
            <person name="Kim J.S."/>
            <person name="Ahn B.O."/>
            <person name="Rhee S.Y."/>
            <person name="Sohng J.K."/>
        </authorList>
    </citation>
    <scope>NUCLEOTIDE SEQUENCE</scope>
    <source>
        <tissue evidence="1">Leaf</tissue>
    </source>
</reference>
<evidence type="ECO:0000313" key="2">
    <source>
        <dbReference type="Proteomes" id="UP000634136"/>
    </source>
</evidence>
<gene>
    <name evidence="1" type="ORF">G2W53_002179</name>
</gene>
<dbReference type="AlphaFoldDB" id="A0A834XHB7"/>